<feature type="transmembrane region" description="Helical" evidence="1">
    <location>
        <begin position="15"/>
        <end position="35"/>
    </location>
</feature>
<name>A0A6M4MGB9_9ALTE</name>
<keyword evidence="1" id="KW-1133">Transmembrane helix</keyword>
<evidence type="ECO:0000256" key="1">
    <source>
        <dbReference type="SAM" id="Phobius"/>
    </source>
</evidence>
<keyword evidence="4" id="KW-1185">Reference proteome</keyword>
<dbReference type="Gene3D" id="3.30.565.10">
    <property type="entry name" value="Histidine kinase-like ATPase, C-terminal domain"/>
    <property type="match status" value="1"/>
</dbReference>
<dbReference type="AlphaFoldDB" id="A0A6M4MGB9"/>
<feature type="transmembrane region" description="Helical" evidence="1">
    <location>
        <begin position="98"/>
        <end position="117"/>
    </location>
</feature>
<sequence length="353" mass="38829">MLLLFVGYCYRQQRLPLWLSLGLLLFEIGLFNAFIALNGAASNPFSIILLVPLVLGLMLLPPPLAVFILAISISGQILQLYLPHFDGHSSAMVGHSRSMIVGFVVTSFLITAVVFYFRFQLLQKTAAIHKLRERQLRDEQLLAIGTAAAQLTHDAATPIQTSRLIIEEAKEALSLALITELDEQFTRLENLLLNWRCVADDVREARLSAYCPKKLMQSLRYIVAVASPEYQVKWPEIAGNNASRVMADPTLVPALSSIVLNACEAKHLQSHSSVTISLVIADDHWLITVINPVSEVKQEHLAVLGSRIVASEKGTGIGAVVSNATIEKFGGKVTWAYDPDCVVTSIYLPAQKM</sequence>
<dbReference type="Pfam" id="PF02518">
    <property type="entry name" value="HATPase_c"/>
    <property type="match status" value="1"/>
</dbReference>
<dbReference type="InterPro" id="IPR036890">
    <property type="entry name" value="HATPase_C_sf"/>
</dbReference>
<dbReference type="OrthoDB" id="9785252at2"/>
<reference evidence="4" key="1">
    <citation type="submission" date="2014-12" db="EMBL/GenBank/DDBJ databases">
        <title>Complete genome sequence of a multi-drug resistant Klebsiella pneumoniae.</title>
        <authorList>
            <person name="Hua X."/>
            <person name="Chen Q."/>
            <person name="Li X."/>
            <person name="Feng Y."/>
            <person name="Ruan Z."/>
            <person name="Yu Y."/>
        </authorList>
    </citation>
    <scope>NUCLEOTIDE SEQUENCE [LARGE SCALE GENOMIC DNA]</scope>
    <source>
        <strain evidence="4">5.12</strain>
    </source>
</reference>
<evidence type="ECO:0000313" key="4">
    <source>
        <dbReference type="Proteomes" id="UP000219285"/>
    </source>
</evidence>
<protein>
    <recommendedName>
        <fullName evidence="2">Histidine kinase/HSP90-like ATPase domain-containing protein</fullName>
    </recommendedName>
</protein>
<feature type="transmembrane region" description="Helical" evidence="1">
    <location>
        <begin position="47"/>
        <end position="78"/>
    </location>
</feature>
<dbReference type="KEGG" id="apel:CA267_013205"/>
<gene>
    <name evidence="3" type="ORF">CA267_013205</name>
</gene>
<keyword evidence="1" id="KW-0472">Membrane</keyword>
<dbReference type="RefSeq" id="WP_075610779.1">
    <property type="nucleotide sequence ID" value="NZ_CP052766.1"/>
</dbReference>
<accession>A0A6M4MGB9</accession>
<keyword evidence="1" id="KW-0812">Transmembrane</keyword>
<proteinExistence type="predicted"/>
<dbReference type="EMBL" id="CP052766">
    <property type="protein sequence ID" value="QJR81655.1"/>
    <property type="molecule type" value="Genomic_DNA"/>
</dbReference>
<evidence type="ECO:0000259" key="2">
    <source>
        <dbReference type="Pfam" id="PF02518"/>
    </source>
</evidence>
<evidence type="ECO:0000313" key="3">
    <source>
        <dbReference type="EMBL" id="QJR81655.1"/>
    </source>
</evidence>
<dbReference type="SUPFAM" id="SSF55874">
    <property type="entry name" value="ATPase domain of HSP90 chaperone/DNA topoisomerase II/histidine kinase"/>
    <property type="match status" value="1"/>
</dbReference>
<reference evidence="3 4" key="2">
    <citation type="submission" date="2020-04" db="EMBL/GenBank/DDBJ databases">
        <title>Complete genome sequence of Alteromonas pelagimontana 5.12T.</title>
        <authorList>
            <person name="Sinha R.K."/>
            <person name="Krishnan K.P."/>
            <person name="Kurian J.P."/>
        </authorList>
    </citation>
    <scope>NUCLEOTIDE SEQUENCE [LARGE SCALE GENOMIC DNA]</scope>
    <source>
        <strain evidence="3 4">5.12</strain>
    </source>
</reference>
<feature type="domain" description="Histidine kinase/HSP90-like ATPase" evidence="2">
    <location>
        <begin position="251"/>
        <end position="350"/>
    </location>
</feature>
<dbReference type="InterPro" id="IPR003594">
    <property type="entry name" value="HATPase_dom"/>
</dbReference>
<organism evidence="3 4">
    <name type="scientific">Alteromonas pelagimontana</name>
    <dbReference type="NCBI Taxonomy" id="1858656"/>
    <lineage>
        <taxon>Bacteria</taxon>
        <taxon>Pseudomonadati</taxon>
        <taxon>Pseudomonadota</taxon>
        <taxon>Gammaproteobacteria</taxon>
        <taxon>Alteromonadales</taxon>
        <taxon>Alteromonadaceae</taxon>
        <taxon>Alteromonas/Salinimonas group</taxon>
        <taxon>Alteromonas</taxon>
    </lineage>
</organism>
<dbReference type="Proteomes" id="UP000219285">
    <property type="component" value="Chromosome"/>
</dbReference>